<evidence type="ECO:0000256" key="1">
    <source>
        <dbReference type="SAM" id="MobiDB-lite"/>
    </source>
</evidence>
<organism evidence="3 4">
    <name type="scientific">Theileria equi strain WA</name>
    <dbReference type="NCBI Taxonomy" id="1537102"/>
    <lineage>
        <taxon>Eukaryota</taxon>
        <taxon>Sar</taxon>
        <taxon>Alveolata</taxon>
        <taxon>Apicomplexa</taxon>
        <taxon>Aconoidasida</taxon>
        <taxon>Piroplasmida</taxon>
        <taxon>Theileriidae</taxon>
        <taxon>Theileria</taxon>
    </lineage>
</organism>
<evidence type="ECO:0000313" key="4">
    <source>
        <dbReference type="Proteomes" id="UP000031512"/>
    </source>
</evidence>
<dbReference type="EMBL" id="CP001669">
    <property type="protein sequence ID" value="AFZ80393.1"/>
    <property type="molecule type" value="Genomic_DNA"/>
</dbReference>
<reference evidence="3 4" key="1">
    <citation type="journal article" date="2012" name="BMC Genomics">
        <title>Comparative genomic analysis and phylogenetic position of Theileria equi.</title>
        <authorList>
            <person name="Kappmeyer L.S."/>
            <person name="Thiagarajan M."/>
            <person name="Herndon D.R."/>
            <person name="Ramsay J.D."/>
            <person name="Caler E."/>
            <person name="Djikeng A."/>
            <person name="Gillespie J.J."/>
            <person name="Lau A.O."/>
            <person name="Roalson E.H."/>
            <person name="Silva J.C."/>
            <person name="Silva M.G."/>
            <person name="Suarez C.E."/>
            <person name="Ueti M.W."/>
            <person name="Nene V.M."/>
            <person name="Mealey R.H."/>
            <person name="Knowles D.P."/>
            <person name="Brayton K.A."/>
        </authorList>
    </citation>
    <scope>NUCLEOTIDE SEQUENCE [LARGE SCALE GENOMIC DNA]</scope>
    <source>
        <strain evidence="3 4">WA</strain>
    </source>
</reference>
<dbReference type="GeneID" id="15807002"/>
<feature type="region of interest" description="Disordered" evidence="1">
    <location>
        <begin position="418"/>
        <end position="460"/>
    </location>
</feature>
<dbReference type="RefSeq" id="XP_004830059.1">
    <property type="nucleotide sequence ID" value="XM_004830002.1"/>
</dbReference>
<keyword evidence="2" id="KW-0472">Membrane</keyword>
<evidence type="ECO:0000256" key="2">
    <source>
        <dbReference type="SAM" id="Phobius"/>
    </source>
</evidence>
<evidence type="ECO:0000313" key="3">
    <source>
        <dbReference type="EMBL" id="AFZ80393.1"/>
    </source>
</evidence>
<keyword evidence="4" id="KW-1185">Reference proteome</keyword>
<keyword evidence="2" id="KW-0812">Transmembrane</keyword>
<dbReference type="VEuPathDB" id="PiroplasmaDB:BEWA_032460"/>
<dbReference type="Proteomes" id="UP000031512">
    <property type="component" value="Chromosome 1"/>
</dbReference>
<proteinExistence type="predicted"/>
<feature type="transmembrane region" description="Helical" evidence="2">
    <location>
        <begin position="469"/>
        <end position="502"/>
    </location>
</feature>
<keyword evidence="2" id="KW-1133">Transmembrane helix</keyword>
<dbReference type="KEGG" id="beq:BEWA_032460"/>
<name>L0AYU2_THEEQ</name>
<protein>
    <submittedName>
        <fullName evidence="3">Uncharacterized protein</fullName>
    </submittedName>
</protein>
<sequence length="514" mass="56650">MTALPTVIIDIKENVTSWLETSKTYGSNGQQVMLEKIEDPQGSGFFKFKHTKNGIRSGTPFTVKEVKYDDKTINHSQLQFNDDSYIEYIAIWYWFGDPNHNKPILIEIGEKGGTYRYYATNGSATSWIPHDKGSKSQLQPEELEQLLDDLNCQYYKLVTIDITHNKYKIGSKYCCTYHNPKGQEKVTVTRGSVNAPSRGDKDIPYYNHSIADPSFKLAKIKYKENLIHSKVKHEVYSIPVSVSNVKGVYAFYSSKRRPMLIYIEGGDSTVNNKWFQKKGSNKHRWEDASVEIKSIKPENSTSPIEYGQYNALLEVLSEFPGCGYGQCDIGSGKYSYEQDINDSISDFGAIDSAGEVGGGSGKKLLDIFGPLIRLGLNGSTLADKVGLYAAGEIIGKALGLTKNTQLLSAVLSLAEGIHTPPPRQSTPGLIKPVGGGTKGLNPDSPSEDLEPPKAALSQAPDLPPNPQPYLWFLPATGLAAYGIYGGAFAGTGTLTGLGWWIYKRSKGDPWVRQI</sequence>
<dbReference type="AlphaFoldDB" id="L0AYU2"/>
<gene>
    <name evidence="3" type="ORF">BEWA_032460</name>
</gene>
<accession>L0AYU2</accession>